<gene>
    <name evidence="3" type="ORF">DQQ10_20160</name>
</gene>
<dbReference type="Pfam" id="PF04773">
    <property type="entry name" value="FecR"/>
    <property type="match status" value="1"/>
</dbReference>
<evidence type="ECO:0000313" key="4">
    <source>
        <dbReference type="Proteomes" id="UP000251889"/>
    </source>
</evidence>
<evidence type="ECO:0008006" key="5">
    <source>
        <dbReference type="Google" id="ProtNLM"/>
    </source>
</evidence>
<proteinExistence type="predicted"/>
<name>A0A364Y008_9BACT</name>
<dbReference type="GO" id="GO:0016989">
    <property type="term" value="F:sigma factor antagonist activity"/>
    <property type="evidence" value="ECO:0007669"/>
    <property type="project" value="TreeGrafter"/>
</dbReference>
<dbReference type="PIRSF" id="PIRSF018266">
    <property type="entry name" value="FecR"/>
    <property type="match status" value="1"/>
</dbReference>
<feature type="domain" description="FecR protein" evidence="1">
    <location>
        <begin position="121"/>
        <end position="216"/>
    </location>
</feature>
<organism evidence="3 4">
    <name type="scientific">Pseudochryseolinea flava</name>
    <dbReference type="NCBI Taxonomy" id="2059302"/>
    <lineage>
        <taxon>Bacteria</taxon>
        <taxon>Pseudomonadati</taxon>
        <taxon>Bacteroidota</taxon>
        <taxon>Cytophagia</taxon>
        <taxon>Cytophagales</taxon>
        <taxon>Fulvivirgaceae</taxon>
        <taxon>Pseudochryseolinea</taxon>
    </lineage>
</organism>
<dbReference type="RefSeq" id="WP_112748730.1">
    <property type="nucleotide sequence ID" value="NZ_QMFY01000012.1"/>
</dbReference>
<reference evidence="3 4" key="1">
    <citation type="submission" date="2018-06" db="EMBL/GenBank/DDBJ databases">
        <title>Chryseolinea flavus sp. nov., a member of the phylum Bacteroidetes isolated from soil.</title>
        <authorList>
            <person name="Li Y."/>
            <person name="Wang J."/>
        </authorList>
    </citation>
    <scope>NUCLEOTIDE SEQUENCE [LARGE SCALE GENOMIC DNA]</scope>
    <source>
        <strain evidence="3 4">SDU1-6</strain>
    </source>
</reference>
<dbReference type="Proteomes" id="UP000251889">
    <property type="component" value="Unassembled WGS sequence"/>
</dbReference>
<dbReference type="Pfam" id="PF16344">
    <property type="entry name" value="FecR_C"/>
    <property type="match status" value="1"/>
</dbReference>
<dbReference type="InterPro" id="IPR032508">
    <property type="entry name" value="FecR_C"/>
</dbReference>
<dbReference type="PANTHER" id="PTHR30273">
    <property type="entry name" value="PERIPLASMIC SIGNAL SENSOR AND SIGMA FACTOR ACTIVATOR FECR-RELATED"/>
    <property type="match status" value="1"/>
</dbReference>
<evidence type="ECO:0000313" key="3">
    <source>
        <dbReference type="EMBL" id="RAV99216.1"/>
    </source>
</evidence>
<accession>A0A364Y008</accession>
<evidence type="ECO:0000259" key="2">
    <source>
        <dbReference type="Pfam" id="PF16344"/>
    </source>
</evidence>
<dbReference type="InterPro" id="IPR012373">
    <property type="entry name" value="Ferrdict_sens_TM"/>
</dbReference>
<feature type="domain" description="Protein FecR C-terminal" evidence="2">
    <location>
        <begin position="261"/>
        <end position="328"/>
    </location>
</feature>
<evidence type="ECO:0000259" key="1">
    <source>
        <dbReference type="Pfam" id="PF04773"/>
    </source>
</evidence>
<dbReference type="EMBL" id="QMFY01000012">
    <property type="protein sequence ID" value="RAV99216.1"/>
    <property type="molecule type" value="Genomic_DNA"/>
</dbReference>
<dbReference type="InterPro" id="IPR006860">
    <property type="entry name" value="FecR"/>
</dbReference>
<comment type="caution">
    <text evidence="3">The sequence shown here is derived from an EMBL/GenBank/DDBJ whole genome shotgun (WGS) entry which is preliminary data.</text>
</comment>
<dbReference type="OrthoDB" id="1523489at2"/>
<dbReference type="Gene3D" id="2.60.120.1440">
    <property type="match status" value="1"/>
</dbReference>
<dbReference type="PANTHER" id="PTHR30273:SF2">
    <property type="entry name" value="PROTEIN FECR"/>
    <property type="match status" value="1"/>
</dbReference>
<dbReference type="Gene3D" id="3.55.50.30">
    <property type="match status" value="1"/>
</dbReference>
<sequence>MKENVSERILYAYFENKATLSEKQLIKQWLQQEGSEEVYYYHLSKWEARRLQYQPDLDQATERYKQFLQGKSKTATKSADIVSMPVASSRKWFKISGVAASLLLLFSVGYLLTKDFFRYTTYTTPFGMTQHILLEDGTEVTLNANSTLKVPNDLSAAEMREVWLDGEGFFHVAKRPNRVRFSVHTDNMNIEVLGTKFNVNNRRGNTEVVLDEGSVKLTSPLSRSTGIIMKPGDFVSLAVADTTFKKKIVRPAKYNAWQSNKLIFEDTPLRVVAEKIEDYYGVTIKIQNQDLAWREVTGTLPNNDLGVVLKSLSTSHKLEIIREKDVIIFR</sequence>
<keyword evidence="4" id="KW-1185">Reference proteome</keyword>
<dbReference type="AlphaFoldDB" id="A0A364Y008"/>
<protein>
    <recommendedName>
        <fullName evidence="5">FecR family protein</fullName>
    </recommendedName>
</protein>